<organism evidence="2 3">
    <name type="scientific">Dipteronia sinensis</name>
    <dbReference type="NCBI Taxonomy" id="43782"/>
    <lineage>
        <taxon>Eukaryota</taxon>
        <taxon>Viridiplantae</taxon>
        <taxon>Streptophyta</taxon>
        <taxon>Embryophyta</taxon>
        <taxon>Tracheophyta</taxon>
        <taxon>Spermatophyta</taxon>
        <taxon>Magnoliopsida</taxon>
        <taxon>eudicotyledons</taxon>
        <taxon>Gunneridae</taxon>
        <taxon>Pentapetalae</taxon>
        <taxon>rosids</taxon>
        <taxon>malvids</taxon>
        <taxon>Sapindales</taxon>
        <taxon>Sapindaceae</taxon>
        <taxon>Hippocastanoideae</taxon>
        <taxon>Acereae</taxon>
        <taxon>Dipteronia</taxon>
    </lineage>
</organism>
<dbReference type="InterPro" id="IPR005174">
    <property type="entry name" value="KIB1-4_b-propeller"/>
</dbReference>
<accession>A0AAE0AA78</accession>
<protein>
    <recommendedName>
        <fullName evidence="1">KIB1-4 beta-propeller domain-containing protein</fullName>
    </recommendedName>
</protein>
<dbReference type="Pfam" id="PF03478">
    <property type="entry name" value="Beta-prop_KIB1-4"/>
    <property type="match status" value="1"/>
</dbReference>
<sequence>MVKRKRNYCHCWGDQLNDDVAVEIAKKIKLYEDFTAFRGVCSLWRSAIVIQDHFRFMSTQIPMLLLPATKTSTTCDFFSLSRNMSRQIELPEIHNKKYFSSKGWLITISKYLRISMLHPFTRCRLHIKLPPIHAFKYWKLELPLASTRMVYAYDFIHKCVLSSNPSSTSDYTVMVIFGYMEKLGFARSGDKAWTTIDTWTAPYSDVTYYKGMFYATNNLYEIMACDVRGDDPTIAQEVTQMPSDLSKRGCGGKLYILESAGALLVVERKRVNSYIFHFRVFELDVSTNITGWREIKSLGNRALFLCKSCSLSIETTHTASHYCRPNCIYYIKDDAEHPGFIHFPKRQGRAKYMGVYDMQSGRVEPYFCSDDSHDSLNPLMWVEQSF</sequence>
<evidence type="ECO:0000259" key="1">
    <source>
        <dbReference type="Pfam" id="PF03478"/>
    </source>
</evidence>
<dbReference type="PANTHER" id="PTHR44259:SF108">
    <property type="entry name" value="F-BOX PROTEIN SKIP23-LIKE"/>
    <property type="match status" value="1"/>
</dbReference>
<evidence type="ECO:0000313" key="3">
    <source>
        <dbReference type="Proteomes" id="UP001281410"/>
    </source>
</evidence>
<dbReference type="EMBL" id="JANJYJ010000006">
    <property type="protein sequence ID" value="KAK3206677.1"/>
    <property type="molecule type" value="Genomic_DNA"/>
</dbReference>
<keyword evidence="3" id="KW-1185">Reference proteome</keyword>
<dbReference type="Proteomes" id="UP001281410">
    <property type="component" value="Unassembled WGS sequence"/>
</dbReference>
<reference evidence="2" key="1">
    <citation type="journal article" date="2023" name="Plant J.">
        <title>Genome sequences and population genomics provide insights into the demographic history, inbreeding, and mutation load of two 'living fossil' tree species of Dipteronia.</title>
        <authorList>
            <person name="Feng Y."/>
            <person name="Comes H.P."/>
            <person name="Chen J."/>
            <person name="Zhu S."/>
            <person name="Lu R."/>
            <person name="Zhang X."/>
            <person name="Li P."/>
            <person name="Qiu J."/>
            <person name="Olsen K.M."/>
            <person name="Qiu Y."/>
        </authorList>
    </citation>
    <scope>NUCLEOTIDE SEQUENCE</scope>
    <source>
        <strain evidence="2">NBL</strain>
    </source>
</reference>
<evidence type="ECO:0000313" key="2">
    <source>
        <dbReference type="EMBL" id="KAK3206677.1"/>
    </source>
</evidence>
<dbReference type="PANTHER" id="PTHR44259">
    <property type="entry name" value="OS07G0183000 PROTEIN-RELATED"/>
    <property type="match status" value="1"/>
</dbReference>
<dbReference type="AlphaFoldDB" id="A0AAE0AA78"/>
<feature type="domain" description="KIB1-4 beta-propeller" evidence="1">
    <location>
        <begin position="77"/>
        <end position="357"/>
    </location>
</feature>
<proteinExistence type="predicted"/>
<comment type="caution">
    <text evidence="2">The sequence shown here is derived from an EMBL/GenBank/DDBJ whole genome shotgun (WGS) entry which is preliminary data.</text>
</comment>
<name>A0AAE0AA78_9ROSI</name>
<dbReference type="InterPro" id="IPR050942">
    <property type="entry name" value="F-box_BR-signaling"/>
</dbReference>
<gene>
    <name evidence="2" type="ORF">Dsin_020723</name>
</gene>